<dbReference type="AlphaFoldDB" id="A0A815HL24"/>
<proteinExistence type="predicted"/>
<dbReference type="EMBL" id="CAJNOL010005325">
    <property type="protein sequence ID" value="CAF1603400.1"/>
    <property type="molecule type" value="Genomic_DNA"/>
</dbReference>
<gene>
    <name evidence="2" type="ORF">JXQ802_LOCUS48569</name>
    <name evidence="1" type="ORF">PYM288_LOCUS32542</name>
</gene>
<reference evidence="1" key="1">
    <citation type="submission" date="2021-02" db="EMBL/GenBank/DDBJ databases">
        <authorList>
            <person name="Nowell W R."/>
        </authorList>
    </citation>
    <scope>NUCLEOTIDE SEQUENCE</scope>
</reference>
<evidence type="ECO:0000313" key="4">
    <source>
        <dbReference type="Proteomes" id="UP000663870"/>
    </source>
</evidence>
<name>A0A815HL24_9BILA</name>
<dbReference type="EMBL" id="CAJNOH010003940">
    <property type="protein sequence ID" value="CAF1354023.1"/>
    <property type="molecule type" value="Genomic_DNA"/>
</dbReference>
<dbReference type="Proteomes" id="UP000663870">
    <property type="component" value="Unassembled WGS sequence"/>
</dbReference>
<evidence type="ECO:0000313" key="1">
    <source>
        <dbReference type="EMBL" id="CAF1354023.1"/>
    </source>
</evidence>
<evidence type="ECO:0000313" key="3">
    <source>
        <dbReference type="Proteomes" id="UP000663854"/>
    </source>
</evidence>
<evidence type="ECO:0000313" key="2">
    <source>
        <dbReference type="EMBL" id="CAF1603400.1"/>
    </source>
</evidence>
<accession>A0A815HL24</accession>
<comment type="caution">
    <text evidence="1">The sequence shown here is derived from an EMBL/GenBank/DDBJ whole genome shotgun (WGS) entry which is preliminary data.</text>
</comment>
<organism evidence="1 3">
    <name type="scientific">Rotaria sordida</name>
    <dbReference type="NCBI Taxonomy" id="392033"/>
    <lineage>
        <taxon>Eukaryota</taxon>
        <taxon>Metazoa</taxon>
        <taxon>Spiralia</taxon>
        <taxon>Gnathifera</taxon>
        <taxon>Rotifera</taxon>
        <taxon>Eurotatoria</taxon>
        <taxon>Bdelloidea</taxon>
        <taxon>Philodinida</taxon>
        <taxon>Philodinidae</taxon>
        <taxon>Rotaria</taxon>
    </lineage>
</organism>
<keyword evidence="4" id="KW-1185">Reference proteome</keyword>
<protein>
    <submittedName>
        <fullName evidence="1">Uncharacterized protein</fullName>
    </submittedName>
</protein>
<dbReference type="Proteomes" id="UP000663854">
    <property type="component" value="Unassembled WGS sequence"/>
</dbReference>
<sequence length="71" mass="7907">MIACLLSDIECSTTSRLYISSRITVTILLIPLEIVLNDALNIVAINNPVKPGNRPNVSITNKGYNYKQYCH</sequence>